<protein>
    <submittedName>
        <fullName evidence="1">Uncharacterized protein</fullName>
    </submittedName>
</protein>
<comment type="caution">
    <text evidence="1">The sequence shown here is derived from an EMBL/GenBank/DDBJ whole genome shotgun (WGS) entry which is preliminary data.</text>
</comment>
<sequence>MEIYDFYDNSFILRRTRLFQLASSLIESATYSKEDSKIVKDNLCDLLQRIKLRDIIVSCGSINDGNNTKEQVYSEQPAVREKGCGKRLKGGKEKA</sequence>
<dbReference type="EMBL" id="JANJYI010000008">
    <property type="protein sequence ID" value="KAK2638859.1"/>
    <property type="molecule type" value="Genomic_DNA"/>
</dbReference>
<keyword evidence="2" id="KW-1185">Reference proteome</keyword>
<organism evidence="1 2">
    <name type="scientific">Dipteronia dyeriana</name>
    <dbReference type="NCBI Taxonomy" id="168575"/>
    <lineage>
        <taxon>Eukaryota</taxon>
        <taxon>Viridiplantae</taxon>
        <taxon>Streptophyta</taxon>
        <taxon>Embryophyta</taxon>
        <taxon>Tracheophyta</taxon>
        <taxon>Spermatophyta</taxon>
        <taxon>Magnoliopsida</taxon>
        <taxon>eudicotyledons</taxon>
        <taxon>Gunneridae</taxon>
        <taxon>Pentapetalae</taxon>
        <taxon>rosids</taxon>
        <taxon>malvids</taxon>
        <taxon>Sapindales</taxon>
        <taxon>Sapindaceae</taxon>
        <taxon>Hippocastanoideae</taxon>
        <taxon>Acereae</taxon>
        <taxon>Dipteronia</taxon>
    </lineage>
</organism>
<reference evidence="1" key="1">
    <citation type="journal article" date="2023" name="Plant J.">
        <title>Genome sequences and population genomics provide insights into the demographic history, inbreeding, and mutation load of two 'living fossil' tree species of Dipteronia.</title>
        <authorList>
            <person name="Feng Y."/>
            <person name="Comes H.P."/>
            <person name="Chen J."/>
            <person name="Zhu S."/>
            <person name="Lu R."/>
            <person name="Zhang X."/>
            <person name="Li P."/>
            <person name="Qiu J."/>
            <person name="Olsen K.M."/>
            <person name="Qiu Y."/>
        </authorList>
    </citation>
    <scope>NUCLEOTIDE SEQUENCE</scope>
    <source>
        <strain evidence="1">KIB01</strain>
    </source>
</reference>
<proteinExistence type="predicted"/>
<name>A0AAD9TMJ9_9ROSI</name>
<dbReference type="AlphaFoldDB" id="A0AAD9TMJ9"/>
<evidence type="ECO:0000313" key="1">
    <source>
        <dbReference type="EMBL" id="KAK2638859.1"/>
    </source>
</evidence>
<dbReference type="Proteomes" id="UP001280121">
    <property type="component" value="Unassembled WGS sequence"/>
</dbReference>
<accession>A0AAD9TMJ9</accession>
<evidence type="ECO:0000313" key="2">
    <source>
        <dbReference type="Proteomes" id="UP001280121"/>
    </source>
</evidence>
<gene>
    <name evidence="1" type="ORF">Ddye_026654</name>
</gene>